<protein>
    <recommendedName>
        <fullName evidence="2">Sialate O-acetylesterase domain-containing protein</fullName>
    </recommendedName>
</protein>
<name>A0A7W6DHH1_9HYPH</name>
<keyword evidence="1" id="KW-0378">Hydrolase</keyword>
<evidence type="ECO:0000256" key="1">
    <source>
        <dbReference type="ARBA" id="ARBA00022801"/>
    </source>
</evidence>
<keyword evidence="4" id="KW-1185">Reference proteome</keyword>
<reference evidence="3 4" key="1">
    <citation type="submission" date="2020-08" db="EMBL/GenBank/DDBJ databases">
        <title>Genomic Encyclopedia of Type Strains, Phase IV (KMG-IV): sequencing the most valuable type-strain genomes for metagenomic binning, comparative biology and taxonomic classification.</title>
        <authorList>
            <person name="Goeker M."/>
        </authorList>
    </citation>
    <scope>NUCLEOTIDE SEQUENCE [LARGE SCALE GENOMIC DNA]</scope>
    <source>
        <strain evidence="3 4">DSM 100211</strain>
    </source>
</reference>
<sequence>MAANALTGLLTVSLPSAPVGFRVAVQKTDNSPNLVNVVDDHSCPVACLSRWGDIAALEFDGTSWFRMPGGAIFDSGRNANGEFVKFANGRMECLHSDGPLMDTATMAFNIARSSAPSVWTFPSPFAPGTLPAVRGMAVNHTGRWINAYARSNSGAIFAQMGSTVSATLGEERLDASGWWLDPVLSPGTLTLLCMGQSNAWFQGTGGPWNISPNVSVWNCSNNILDLTALGNRWGRCRQGDDPFRLPDAGLHRNNFFAHAAHHLHMRTGKNVRIILVAANGMPIERWVNGNARADLYTRMQAVLSAAGVHFVDAMLWMQGEADDTSAGTYPDQFDEMLGFLDADKILSSLAPVVVGSVAPARANIKAVLESLPLTRPRVKCADVGSLTTIDGVHFAGSAAPAGGALFEANLATLMDLI</sequence>
<dbReference type="AlphaFoldDB" id="A0A7W6DHH1"/>
<dbReference type="GO" id="GO:0016788">
    <property type="term" value="F:hydrolase activity, acting on ester bonds"/>
    <property type="evidence" value="ECO:0007669"/>
    <property type="project" value="UniProtKB-ARBA"/>
</dbReference>
<feature type="domain" description="Sialate O-acetylesterase" evidence="2">
    <location>
        <begin position="192"/>
        <end position="403"/>
    </location>
</feature>
<evidence type="ECO:0000259" key="2">
    <source>
        <dbReference type="Pfam" id="PF03629"/>
    </source>
</evidence>
<dbReference type="Pfam" id="PF03629">
    <property type="entry name" value="SASA"/>
    <property type="match status" value="1"/>
</dbReference>
<dbReference type="InterPro" id="IPR036514">
    <property type="entry name" value="SGNH_hydro_sf"/>
</dbReference>
<evidence type="ECO:0000313" key="3">
    <source>
        <dbReference type="EMBL" id="MBB3979109.1"/>
    </source>
</evidence>
<dbReference type="RefSeq" id="WP_183807357.1">
    <property type="nucleotide sequence ID" value="NZ_JACIEE010000009.1"/>
</dbReference>
<comment type="caution">
    <text evidence="3">The sequence shown here is derived from an EMBL/GenBank/DDBJ whole genome shotgun (WGS) entry which is preliminary data.</text>
</comment>
<gene>
    <name evidence="3" type="ORF">GGQ64_004345</name>
</gene>
<dbReference type="SUPFAM" id="SSF52266">
    <property type="entry name" value="SGNH hydrolase"/>
    <property type="match status" value="1"/>
</dbReference>
<dbReference type="Proteomes" id="UP000574761">
    <property type="component" value="Unassembled WGS sequence"/>
</dbReference>
<dbReference type="EMBL" id="JACIEE010000009">
    <property type="protein sequence ID" value="MBB3979109.1"/>
    <property type="molecule type" value="Genomic_DNA"/>
</dbReference>
<organism evidence="3 4">
    <name type="scientific">Mycoplana azooxidifex</name>
    <dbReference type="NCBI Taxonomy" id="1636188"/>
    <lineage>
        <taxon>Bacteria</taxon>
        <taxon>Pseudomonadati</taxon>
        <taxon>Pseudomonadota</taxon>
        <taxon>Alphaproteobacteria</taxon>
        <taxon>Hyphomicrobiales</taxon>
        <taxon>Rhizobiaceae</taxon>
        <taxon>Mycoplana</taxon>
    </lineage>
</organism>
<accession>A0A7W6DHH1</accession>
<dbReference type="InterPro" id="IPR005181">
    <property type="entry name" value="SASA"/>
</dbReference>
<proteinExistence type="predicted"/>
<dbReference type="Gene3D" id="3.40.50.1110">
    <property type="entry name" value="SGNH hydrolase"/>
    <property type="match status" value="1"/>
</dbReference>
<evidence type="ECO:0000313" key="4">
    <source>
        <dbReference type="Proteomes" id="UP000574761"/>
    </source>
</evidence>